<evidence type="ECO:0000256" key="3">
    <source>
        <dbReference type="ARBA" id="ARBA00023004"/>
    </source>
</evidence>
<dbReference type="PANTHER" id="PTHR43075">
    <property type="entry name" value="FORMATE LYASE ACTIVATING ENZYME, PUTATIVE (AFU_ORTHOLOGUE AFUA_2G15630)-RELATED"/>
    <property type="match status" value="1"/>
</dbReference>
<reference evidence="6" key="2">
    <citation type="submission" date="2021-04" db="EMBL/GenBank/DDBJ databases">
        <authorList>
            <person name="Gilroy R."/>
        </authorList>
    </citation>
    <scope>NUCLEOTIDE SEQUENCE</scope>
    <source>
        <strain evidence="6">2189</strain>
    </source>
</reference>
<protein>
    <recommendedName>
        <fullName evidence="8">Radical SAM protein</fullName>
    </recommendedName>
</protein>
<accession>A0A9D1W0Q3</accession>
<dbReference type="GO" id="GO:0003824">
    <property type="term" value="F:catalytic activity"/>
    <property type="evidence" value="ECO:0007669"/>
    <property type="project" value="InterPro"/>
</dbReference>
<organism evidence="6 7">
    <name type="scientific">Candidatus Borkfalkia faecavium</name>
    <dbReference type="NCBI Taxonomy" id="2838508"/>
    <lineage>
        <taxon>Bacteria</taxon>
        <taxon>Bacillati</taxon>
        <taxon>Bacillota</taxon>
        <taxon>Clostridia</taxon>
        <taxon>Christensenellales</taxon>
        <taxon>Christensenellaceae</taxon>
        <taxon>Candidatus Borkfalkia</taxon>
    </lineage>
</organism>
<keyword evidence="4 5" id="KW-0411">Iron-sulfur</keyword>
<dbReference type="InterPro" id="IPR040085">
    <property type="entry name" value="MJ0674-like"/>
</dbReference>
<dbReference type="Proteomes" id="UP000886847">
    <property type="component" value="Unassembled WGS sequence"/>
</dbReference>
<dbReference type="GO" id="GO:0051536">
    <property type="term" value="F:iron-sulfur cluster binding"/>
    <property type="evidence" value="ECO:0007669"/>
    <property type="project" value="UniProtKB-KW"/>
</dbReference>
<dbReference type="InterPro" id="IPR016431">
    <property type="entry name" value="Pyrv-formate_lyase-activ_prd"/>
</dbReference>
<dbReference type="PIRSF" id="PIRSF004869">
    <property type="entry name" value="PflX_prd"/>
    <property type="match status" value="1"/>
</dbReference>
<dbReference type="Gene3D" id="3.20.20.70">
    <property type="entry name" value="Aldolase class I"/>
    <property type="match status" value="1"/>
</dbReference>
<name>A0A9D1W0Q3_9FIRM</name>
<feature type="binding site" evidence="5">
    <location>
        <position position="65"/>
    </location>
    <ligand>
        <name>[4Fe-4S] cluster</name>
        <dbReference type="ChEBI" id="CHEBI:49883"/>
        <note>4Fe-4S-S-AdoMet</note>
    </ligand>
</feature>
<feature type="binding site" evidence="5">
    <location>
        <position position="62"/>
    </location>
    <ligand>
        <name>[4Fe-4S] cluster</name>
        <dbReference type="ChEBI" id="CHEBI:49883"/>
        <note>4Fe-4S-S-AdoMet</note>
    </ligand>
</feature>
<evidence type="ECO:0000313" key="6">
    <source>
        <dbReference type="EMBL" id="HIX50172.1"/>
    </source>
</evidence>
<gene>
    <name evidence="6" type="ORF">H9851_02710</name>
</gene>
<proteinExistence type="predicted"/>
<dbReference type="SFLD" id="SFLDS00029">
    <property type="entry name" value="Radical_SAM"/>
    <property type="match status" value="1"/>
</dbReference>
<dbReference type="EMBL" id="DXEW01000013">
    <property type="protein sequence ID" value="HIX50172.1"/>
    <property type="molecule type" value="Genomic_DNA"/>
</dbReference>
<dbReference type="SUPFAM" id="SSF102114">
    <property type="entry name" value="Radical SAM enzymes"/>
    <property type="match status" value="1"/>
</dbReference>
<evidence type="ECO:0000256" key="5">
    <source>
        <dbReference type="PIRSR" id="PIRSR004869-50"/>
    </source>
</evidence>
<dbReference type="CDD" id="cd01335">
    <property type="entry name" value="Radical_SAM"/>
    <property type="match status" value="1"/>
</dbReference>
<evidence type="ECO:0000256" key="4">
    <source>
        <dbReference type="ARBA" id="ARBA00023014"/>
    </source>
</evidence>
<evidence type="ECO:0000313" key="7">
    <source>
        <dbReference type="Proteomes" id="UP000886847"/>
    </source>
</evidence>
<sequence>MARHCTLCPLACGADRTTRRGACGGGALARVAKYGLHPFEEPCISCKNGSGTVFFGGCSLGCAFCQNYELSHGQAGNEVSARELSHIFAALEEMGAENINLVTASHYVPQLLEAFRLYRPKVPVVYNTHSYEKLPALRALDTFVDVWLPDLKFFDPKISARYTGKADYFAYASAAVAFMAKRAPQFAGEKMVSGCIVRHLVLPLCTNDSLALIRWFTALRSPAYFSLMGQYTPCGEAERFPELRRRITPREYKKVLSFLRESGIEHIYAQELGSADERFIPDFSPDTKHLF</sequence>
<keyword evidence="3 5" id="KW-0408">Iron</keyword>
<keyword evidence="2 5" id="KW-0479">Metal-binding</keyword>
<dbReference type="PANTHER" id="PTHR43075:SF1">
    <property type="entry name" value="FORMATE LYASE ACTIVATING ENZYME, PUTATIVE (AFU_ORTHOLOGUE AFUA_2G15630)-RELATED"/>
    <property type="match status" value="1"/>
</dbReference>
<evidence type="ECO:0000256" key="1">
    <source>
        <dbReference type="ARBA" id="ARBA00022691"/>
    </source>
</evidence>
<comment type="cofactor">
    <cofactor evidence="5">
        <name>[4Fe-4S] cluster</name>
        <dbReference type="ChEBI" id="CHEBI:49883"/>
    </cofactor>
    <text evidence="5">Binds 1 [4Fe-4S] cluster. The cluster is coordinated with 3 cysteines and an exchangeable S-adenosyl-L-methionine.</text>
</comment>
<dbReference type="AlphaFoldDB" id="A0A9D1W0Q3"/>
<dbReference type="InterPro" id="IPR013785">
    <property type="entry name" value="Aldolase_TIM"/>
</dbReference>
<feature type="binding site" evidence="5">
    <location>
        <position position="58"/>
    </location>
    <ligand>
        <name>[4Fe-4S] cluster</name>
        <dbReference type="ChEBI" id="CHEBI:49883"/>
        <note>4Fe-4S-S-AdoMet</note>
    </ligand>
</feature>
<reference evidence="6" key="1">
    <citation type="journal article" date="2021" name="PeerJ">
        <title>Extensive microbial diversity within the chicken gut microbiome revealed by metagenomics and culture.</title>
        <authorList>
            <person name="Gilroy R."/>
            <person name="Ravi A."/>
            <person name="Getino M."/>
            <person name="Pursley I."/>
            <person name="Horton D.L."/>
            <person name="Alikhan N.F."/>
            <person name="Baker D."/>
            <person name="Gharbi K."/>
            <person name="Hall N."/>
            <person name="Watson M."/>
            <person name="Adriaenssens E.M."/>
            <person name="Foster-Nyarko E."/>
            <person name="Jarju S."/>
            <person name="Secka A."/>
            <person name="Antonio M."/>
            <person name="Oren A."/>
            <person name="Chaudhuri R.R."/>
            <person name="La Ragione R."/>
            <person name="Hildebrand F."/>
            <person name="Pallen M.J."/>
        </authorList>
    </citation>
    <scope>NUCLEOTIDE SEQUENCE</scope>
    <source>
        <strain evidence="6">2189</strain>
    </source>
</reference>
<dbReference type="InterPro" id="IPR007197">
    <property type="entry name" value="rSAM"/>
</dbReference>
<comment type="caution">
    <text evidence="6">The sequence shown here is derived from an EMBL/GenBank/DDBJ whole genome shotgun (WGS) entry which is preliminary data.</text>
</comment>
<evidence type="ECO:0008006" key="8">
    <source>
        <dbReference type="Google" id="ProtNLM"/>
    </source>
</evidence>
<dbReference type="SFLD" id="SFLDG01099">
    <property type="entry name" value="Uncharacterised_Radical_SAM_Su"/>
    <property type="match status" value="1"/>
</dbReference>
<keyword evidence="1 5" id="KW-0949">S-adenosyl-L-methionine</keyword>
<evidence type="ECO:0000256" key="2">
    <source>
        <dbReference type="ARBA" id="ARBA00022723"/>
    </source>
</evidence>
<dbReference type="InterPro" id="IPR058240">
    <property type="entry name" value="rSAM_sf"/>
</dbReference>
<dbReference type="GO" id="GO:0046872">
    <property type="term" value="F:metal ion binding"/>
    <property type="evidence" value="ECO:0007669"/>
    <property type="project" value="UniProtKB-KW"/>
</dbReference>